<dbReference type="EMBL" id="CAJNOR010002921">
    <property type="protein sequence ID" value="CAF1357016.1"/>
    <property type="molecule type" value="Genomic_DNA"/>
</dbReference>
<gene>
    <name evidence="5" type="ORF">XAT740_LOCUS31800</name>
</gene>
<sequence>NILSGNFAKKWSDTKWAAEELAKEWKEVEKAPIVQADQRMKKQKFMFTDNIIRILLGIGLTLFLSIVLLFFGRVHAGIFVLLIIFSYKLTDYYVRTLRDPAKSCKYWPNLIVFFDGIKDAKLEKRRQESANCNYIRKNPWIHLVISDRIDSALDEFCRLCLRNHIDPWLSVITRDQGFVHEVKHIIRYFLATMLRRLQNVDIGTFIVERLLPLIFQTCERYIHMKDKHSIDDPVDFLRKMYKDDLHLAMYNRQTELRYLKQIIHDLMPIIAPKVISECKGSRNLLRELLVCHVLLDAIDSICQPNVLNRLFYLYFTTAIQRRQTANISTSSQSSSLSVELLSDFCSTNDHIHKNELALDLTDVMNEKELMGQFSRVLDRHGSVGLLSIYLSLSDVLNEIPLASDILVRKKLYQRLKHIDERYLNPKNAESYLVISNPFDENDTLIDEIKHLIYNELEESINNTDPSKVFDVQQTFALLSKFHCKVYELIEAKYQDEFLKSDEHFLYVCGQRMDSPDYRMTGKVIDNDTTNKHASSKHYTTTSYQEMEEKDDQHLKCSDDAISVCSNSSLDERDLSTWHVRIDHAEELRGNLNTTSKYYAYIIEIHRFESNNDSPLLHHDEKPHSIVARRYQDFYLLEQKLSEFHGIFSDARLPPKRSAAIAKDLKFLESVKPDFEHFLRHLLSKPTLRNSELLYSFLTQPDDFALPNGEIILTKVFKVVPRRFRIEKGQDLEPFLLSLLSYIEPAKAKASQPSPVFSDIIEEKLLNSIYGNNANVIEPFFDPTDEETSNCSAEDTDSAYNHIVFLIKQVFSASPLVIHLLDLFRVPIKNTFDTYFVHFIETRMDEILSSDENIVDVIHALRDTIFPNVATDKGPADMVNFDDVIAVAEEFIPTLIKRIIGQSNVENGLQVLLQHFQDPLLNKQLFYLILDEALFELFPELRLQFSASRTSTMTTH</sequence>
<dbReference type="InterPro" id="IPR036871">
    <property type="entry name" value="PX_dom_sf"/>
</dbReference>
<dbReference type="PROSITE" id="PS51207">
    <property type="entry name" value="PXA"/>
    <property type="match status" value="1"/>
</dbReference>
<feature type="non-terminal residue" evidence="5">
    <location>
        <position position="1"/>
    </location>
</feature>
<dbReference type="SMART" id="SM00312">
    <property type="entry name" value="PX"/>
    <property type="match status" value="1"/>
</dbReference>
<accession>A0A815HTT9</accession>
<keyword evidence="6" id="KW-1185">Reference proteome</keyword>
<dbReference type="Proteomes" id="UP000663828">
    <property type="component" value="Unassembled WGS sequence"/>
</dbReference>
<dbReference type="InterPro" id="IPR003114">
    <property type="entry name" value="Phox_assoc"/>
</dbReference>
<dbReference type="GO" id="GO:0035091">
    <property type="term" value="F:phosphatidylinositol binding"/>
    <property type="evidence" value="ECO:0007669"/>
    <property type="project" value="InterPro"/>
</dbReference>
<feature type="domain" description="PXA" evidence="4">
    <location>
        <begin position="146"/>
        <end position="319"/>
    </location>
</feature>
<keyword evidence="2" id="KW-1133">Transmembrane helix</keyword>
<dbReference type="GO" id="GO:0005770">
    <property type="term" value="C:late endosome"/>
    <property type="evidence" value="ECO:0007669"/>
    <property type="project" value="TreeGrafter"/>
</dbReference>
<dbReference type="Pfam" id="PF02194">
    <property type="entry name" value="PXA"/>
    <property type="match status" value="1"/>
</dbReference>
<dbReference type="InterPro" id="IPR001683">
    <property type="entry name" value="PX_dom"/>
</dbReference>
<dbReference type="InterPro" id="IPR044926">
    <property type="entry name" value="RGS_subdomain_2"/>
</dbReference>
<dbReference type="InterPro" id="IPR013937">
    <property type="entry name" value="Sorting_nexin_C"/>
</dbReference>
<dbReference type="PROSITE" id="PS50195">
    <property type="entry name" value="PX"/>
    <property type="match status" value="1"/>
</dbReference>
<evidence type="ECO:0000256" key="2">
    <source>
        <dbReference type="SAM" id="Phobius"/>
    </source>
</evidence>
<evidence type="ECO:0008006" key="7">
    <source>
        <dbReference type="Google" id="ProtNLM"/>
    </source>
</evidence>
<comment type="caution">
    <text evidence="5">The sequence shown here is derived from an EMBL/GenBank/DDBJ whole genome shotgun (WGS) entry which is preliminary data.</text>
</comment>
<evidence type="ECO:0000256" key="1">
    <source>
        <dbReference type="ARBA" id="ARBA00010883"/>
    </source>
</evidence>
<keyword evidence="2" id="KW-0812">Transmembrane</keyword>
<evidence type="ECO:0000259" key="3">
    <source>
        <dbReference type="PROSITE" id="PS50195"/>
    </source>
</evidence>
<proteinExistence type="inferred from homology"/>
<dbReference type="Gene3D" id="1.10.167.10">
    <property type="entry name" value="Regulator of G-protein Signalling 4, domain 2"/>
    <property type="match status" value="1"/>
</dbReference>
<feature type="transmembrane region" description="Helical" evidence="2">
    <location>
        <begin position="50"/>
        <end position="70"/>
    </location>
</feature>
<dbReference type="AlphaFoldDB" id="A0A815HTT9"/>
<dbReference type="SMART" id="SM00313">
    <property type="entry name" value="PXA"/>
    <property type="match status" value="1"/>
</dbReference>
<keyword evidence="2" id="KW-0472">Membrane</keyword>
<evidence type="ECO:0000313" key="5">
    <source>
        <dbReference type="EMBL" id="CAF1357016.1"/>
    </source>
</evidence>
<dbReference type="SUPFAM" id="SSF64268">
    <property type="entry name" value="PX domain"/>
    <property type="match status" value="1"/>
</dbReference>
<dbReference type="PANTHER" id="PTHR22775:SF44">
    <property type="entry name" value="SORTING NEXIN-14"/>
    <property type="match status" value="1"/>
</dbReference>
<feature type="domain" description="PX" evidence="3">
    <location>
        <begin position="578"/>
        <end position="704"/>
    </location>
</feature>
<dbReference type="PANTHER" id="PTHR22775">
    <property type="entry name" value="SORTING NEXIN"/>
    <property type="match status" value="1"/>
</dbReference>
<evidence type="ECO:0000259" key="4">
    <source>
        <dbReference type="PROSITE" id="PS51207"/>
    </source>
</evidence>
<protein>
    <recommendedName>
        <fullName evidence="7">Sorting nexin-14</fullName>
    </recommendedName>
</protein>
<dbReference type="Pfam" id="PF08628">
    <property type="entry name" value="Nexin_C"/>
    <property type="match status" value="1"/>
</dbReference>
<dbReference type="GO" id="GO:0097352">
    <property type="term" value="P:autophagosome maturation"/>
    <property type="evidence" value="ECO:0007669"/>
    <property type="project" value="TreeGrafter"/>
</dbReference>
<reference evidence="5" key="1">
    <citation type="submission" date="2021-02" db="EMBL/GenBank/DDBJ databases">
        <authorList>
            <person name="Nowell W R."/>
        </authorList>
    </citation>
    <scope>NUCLEOTIDE SEQUENCE</scope>
</reference>
<name>A0A815HTT9_ADIRI</name>
<comment type="similarity">
    <text evidence="1">Belongs to the sorting nexin family.</text>
</comment>
<dbReference type="Gene3D" id="3.30.1520.10">
    <property type="entry name" value="Phox-like domain"/>
    <property type="match status" value="1"/>
</dbReference>
<dbReference type="Pfam" id="PF00787">
    <property type="entry name" value="PX"/>
    <property type="match status" value="1"/>
</dbReference>
<evidence type="ECO:0000313" key="6">
    <source>
        <dbReference type="Proteomes" id="UP000663828"/>
    </source>
</evidence>
<organism evidence="5 6">
    <name type="scientific">Adineta ricciae</name>
    <name type="common">Rotifer</name>
    <dbReference type="NCBI Taxonomy" id="249248"/>
    <lineage>
        <taxon>Eukaryota</taxon>
        <taxon>Metazoa</taxon>
        <taxon>Spiralia</taxon>
        <taxon>Gnathifera</taxon>
        <taxon>Rotifera</taxon>
        <taxon>Eurotatoria</taxon>
        <taxon>Bdelloidea</taxon>
        <taxon>Adinetida</taxon>
        <taxon>Adinetidae</taxon>
        <taxon>Adineta</taxon>
    </lineage>
</organism>